<dbReference type="EMBL" id="WVHT01000002">
    <property type="protein sequence ID" value="MXV50390.1"/>
    <property type="molecule type" value="Genomic_DNA"/>
</dbReference>
<evidence type="ECO:0000313" key="4">
    <source>
        <dbReference type="Proteomes" id="UP000466586"/>
    </source>
</evidence>
<sequence>MKKQFLILACGFFIIKMSVAQTNSFPPTGNVGVGTLSPGAALTIYNSTPVLQIFDHEINPQDGSSMGKLAFGRGAEFASIDITRYQGSFDDVTGMIFRTSWATGAGGDGANLERMRIQFNGNVGIGTSNPTERLSVNGKIRAKEIRVEASPWPDYVFGPEHILPCLQDLEKFIQTNRRLPEIPSAADVLRDGVALGEISALLLKKIEEMTLYMIAKDKQLTAAATENGQLKRRLEQLEARVEALSVNTPVCPKD</sequence>
<dbReference type="RefSeq" id="WP_160843567.1">
    <property type="nucleotide sequence ID" value="NZ_WVHT01000002.1"/>
</dbReference>
<reference evidence="3 4" key="1">
    <citation type="submission" date="2019-11" db="EMBL/GenBank/DDBJ databases">
        <title>Pedobacter sp. HMF7647 Genome sequencing and assembly.</title>
        <authorList>
            <person name="Kang H."/>
            <person name="Kim H."/>
            <person name="Joh K."/>
        </authorList>
    </citation>
    <scope>NUCLEOTIDE SEQUENCE [LARGE SCALE GENOMIC DNA]</scope>
    <source>
        <strain evidence="3 4">HMF7647</strain>
    </source>
</reference>
<organism evidence="3 4">
    <name type="scientific">Hufsiella arboris</name>
    <dbReference type="NCBI Taxonomy" id="2695275"/>
    <lineage>
        <taxon>Bacteria</taxon>
        <taxon>Pseudomonadati</taxon>
        <taxon>Bacteroidota</taxon>
        <taxon>Sphingobacteriia</taxon>
        <taxon>Sphingobacteriales</taxon>
        <taxon>Sphingobacteriaceae</taxon>
        <taxon>Hufsiella</taxon>
    </lineage>
</organism>
<dbReference type="Proteomes" id="UP000466586">
    <property type="component" value="Unassembled WGS sequence"/>
</dbReference>
<accession>A0A7K1Y7G9</accession>
<name>A0A7K1Y7G9_9SPHI</name>
<protein>
    <recommendedName>
        <fullName evidence="5">Peptidase S74 domain-containing protein</fullName>
    </recommendedName>
</protein>
<evidence type="ECO:0000256" key="1">
    <source>
        <dbReference type="SAM" id="Coils"/>
    </source>
</evidence>
<evidence type="ECO:0000313" key="3">
    <source>
        <dbReference type="EMBL" id="MXV50390.1"/>
    </source>
</evidence>
<keyword evidence="1" id="KW-0175">Coiled coil</keyword>
<evidence type="ECO:0008006" key="5">
    <source>
        <dbReference type="Google" id="ProtNLM"/>
    </source>
</evidence>
<evidence type="ECO:0000256" key="2">
    <source>
        <dbReference type="SAM" id="SignalP"/>
    </source>
</evidence>
<keyword evidence="4" id="KW-1185">Reference proteome</keyword>
<proteinExistence type="predicted"/>
<feature type="coiled-coil region" evidence="1">
    <location>
        <begin position="220"/>
        <end position="247"/>
    </location>
</feature>
<comment type="caution">
    <text evidence="3">The sequence shown here is derived from an EMBL/GenBank/DDBJ whole genome shotgun (WGS) entry which is preliminary data.</text>
</comment>
<keyword evidence="2" id="KW-0732">Signal</keyword>
<feature type="signal peptide" evidence="2">
    <location>
        <begin position="1"/>
        <end position="20"/>
    </location>
</feature>
<dbReference type="AlphaFoldDB" id="A0A7K1Y7G9"/>
<feature type="chain" id="PRO_5029908542" description="Peptidase S74 domain-containing protein" evidence="2">
    <location>
        <begin position="21"/>
        <end position="254"/>
    </location>
</feature>
<gene>
    <name evidence="3" type="ORF">GS399_05345</name>
</gene>